<evidence type="ECO:0000259" key="1">
    <source>
        <dbReference type="Pfam" id="PF00534"/>
    </source>
</evidence>
<accession>A0A0A2M585</accession>
<dbReference type="RefSeq" id="WP_020213524.1">
    <property type="nucleotide sequence ID" value="NZ_JRLX01000005.1"/>
</dbReference>
<dbReference type="AlphaFoldDB" id="A0A0A2M585"/>
<evidence type="ECO:0000313" key="2">
    <source>
        <dbReference type="EMBL" id="KGO87439.1"/>
    </source>
</evidence>
<name>A0A0A2M585_9FLAO</name>
<dbReference type="InterPro" id="IPR001296">
    <property type="entry name" value="Glyco_trans_1"/>
</dbReference>
<keyword evidence="3" id="KW-1185">Reference proteome</keyword>
<dbReference type="PANTHER" id="PTHR12526">
    <property type="entry name" value="GLYCOSYLTRANSFERASE"/>
    <property type="match status" value="1"/>
</dbReference>
<evidence type="ECO:0000313" key="3">
    <source>
        <dbReference type="Proteomes" id="UP000030152"/>
    </source>
</evidence>
<dbReference type="SUPFAM" id="SSF53756">
    <property type="entry name" value="UDP-Glycosyltransferase/glycogen phosphorylase"/>
    <property type="match status" value="1"/>
</dbReference>
<feature type="domain" description="Glycosyl transferase family 1" evidence="1">
    <location>
        <begin position="159"/>
        <end position="314"/>
    </location>
</feature>
<sequence length="341" mass="38681">MKILFLSYRFYPEIGGIEVNSEILADYFSRFGAEVHMVTTSSIKDDDKRIFNYKIIRNPGRTALIKQYLWADVIFENNPSLTLSWFNLFFNKPIVIAINTWISRMDGNMTLPDKLKLLWVKKASAVIAVSNAIKEKSFDKSIVIGNPYRDDLFVDYKTDSSKDFAFLGRLVSDKGADMAINLLHKLNTDDSINKRKFTLTIIGDGPEIENLQNAVNNYNLNNYVTFAGMLKGKELVDCLNNHKYMLAPSRWREPFGNIALEGIACGCLPIVSDGGGLPDAVGNAGVVFERNSDESLFNKTKELLSNPDLEKQLRLNFQSHLKNHIPEFVAEKYFEVLKKVI</sequence>
<proteinExistence type="predicted"/>
<dbReference type="CDD" id="cd03801">
    <property type="entry name" value="GT4_PimA-like"/>
    <property type="match status" value="1"/>
</dbReference>
<dbReference type="STRING" id="1121895.GCA_000378485_02358"/>
<protein>
    <recommendedName>
        <fullName evidence="1">Glycosyl transferase family 1 domain-containing protein</fullName>
    </recommendedName>
</protein>
<dbReference type="Gene3D" id="3.40.50.2000">
    <property type="entry name" value="Glycogen Phosphorylase B"/>
    <property type="match status" value="2"/>
</dbReference>
<dbReference type="Pfam" id="PF00534">
    <property type="entry name" value="Glycos_transf_1"/>
    <property type="match status" value="1"/>
</dbReference>
<gene>
    <name evidence="2" type="ORF">Q765_07170</name>
</gene>
<dbReference type="Proteomes" id="UP000030152">
    <property type="component" value="Unassembled WGS sequence"/>
</dbReference>
<dbReference type="eggNOG" id="COG0438">
    <property type="taxonomic scope" value="Bacteria"/>
</dbReference>
<comment type="caution">
    <text evidence="2">The sequence shown here is derived from an EMBL/GenBank/DDBJ whole genome shotgun (WGS) entry which is preliminary data.</text>
</comment>
<dbReference type="EMBL" id="JRLX01000005">
    <property type="protein sequence ID" value="KGO87439.1"/>
    <property type="molecule type" value="Genomic_DNA"/>
</dbReference>
<reference evidence="2 3" key="1">
    <citation type="submission" date="2013-09" db="EMBL/GenBank/DDBJ databases">
        <authorList>
            <person name="Zeng Z."/>
            <person name="Chen C."/>
        </authorList>
    </citation>
    <scope>NUCLEOTIDE SEQUENCE [LARGE SCALE GENOMIC DNA]</scope>
    <source>
        <strain evidence="2 3">WB 3.3-2</strain>
    </source>
</reference>
<organism evidence="2 3">
    <name type="scientific">Flavobacterium rivuli WB 3.3-2 = DSM 21788</name>
    <dbReference type="NCBI Taxonomy" id="1121895"/>
    <lineage>
        <taxon>Bacteria</taxon>
        <taxon>Pseudomonadati</taxon>
        <taxon>Bacteroidota</taxon>
        <taxon>Flavobacteriia</taxon>
        <taxon>Flavobacteriales</taxon>
        <taxon>Flavobacteriaceae</taxon>
        <taxon>Flavobacterium</taxon>
    </lineage>
</organism>
<dbReference type="GO" id="GO:0016757">
    <property type="term" value="F:glycosyltransferase activity"/>
    <property type="evidence" value="ECO:0007669"/>
    <property type="project" value="InterPro"/>
</dbReference>